<dbReference type="KEGG" id="dcr:108205708"/>
<protein>
    <recommendedName>
        <fullName evidence="11">Rrn7/TAF1B N-terminal cyclin domain-containing protein</fullName>
    </recommendedName>
</protein>
<feature type="domain" description="Rrn7/TAF1B N-terminal cyclin" evidence="11">
    <location>
        <begin position="134"/>
        <end position="269"/>
    </location>
</feature>
<dbReference type="GO" id="GO:0001164">
    <property type="term" value="F:RNA polymerase I core promoter sequence-specific DNA binding"/>
    <property type="evidence" value="ECO:0007669"/>
    <property type="project" value="InterPro"/>
</dbReference>
<evidence type="ECO:0000256" key="4">
    <source>
        <dbReference type="ARBA" id="ARBA00022771"/>
    </source>
</evidence>
<evidence type="ECO:0000256" key="7">
    <source>
        <dbReference type="ARBA" id="ARBA00023125"/>
    </source>
</evidence>
<dbReference type="PANTHER" id="PTHR31576:SF2">
    <property type="entry name" value="TATA BOX-BINDING PROTEIN-ASSOCIATED FACTOR RNA POLYMERASE I SUBUNIT B"/>
    <property type="match status" value="1"/>
</dbReference>
<keyword evidence="5" id="KW-0862">Zinc</keyword>
<keyword evidence="4" id="KW-0863">Zinc-finger</keyword>
<dbReference type="PANTHER" id="PTHR31576">
    <property type="entry name" value="TATA BOX-BINDING PROTEIN-ASSOCIATED FACTOR RNA POLYMERASE I SUBUNIT B"/>
    <property type="match status" value="1"/>
</dbReference>
<dbReference type="InterPro" id="IPR048540">
    <property type="entry name" value="Rrn7_cyclin_N"/>
</dbReference>
<dbReference type="EMBL" id="CP093344">
    <property type="protein sequence ID" value="WOG88837.1"/>
    <property type="molecule type" value="Genomic_DNA"/>
</dbReference>
<reference evidence="12" key="2">
    <citation type="submission" date="2022-03" db="EMBL/GenBank/DDBJ databases">
        <title>Draft title - Genomic analysis of global carrot germplasm unveils the trajectory of domestication and the origin of high carotenoid orange carrot.</title>
        <authorList>
            <person name="Iorizzo M."/>
            <person name="Ellison S."/>
            <person name="Senalik D."/>
            <person name="Macko-Podgorni A."/>
            <person name="Grzebelus D."/>
            <person name="Bostan H."/>
            <person name="Rolling W."/>
            <person name="Curaba J."/>
            <person name="Simon P."/>
        </authorList>
    </citation>
    <scope>NUCLEOTIDE SEQUENCE</scope>
    <source>
        <tissue evidence="12">Leaf</tissue>
    </source>
</reference>
<keyword evidence="7" id="KW-0238">DNA-binding</keyword>
<evidence type="ECO:0000313" key="12">
    <source>
        <dbReference type="EMBL" id="WOG88837.1"/>
    </source>
</evidence>
<feature type="compositionally biased region" description="Low complexity" evidence="10">
    <location>
        <begin position="559"/>
        <end position="570"/>
    </location>
</feature>
<evidence type="ECO:0000256" key="6">
    <source>
        <dbReference type="ARBA" id="ARBA00023015"/>
    </source>
</evidence>
<gene>
    <name evidence="12" type="ORF">DCAR_0208072</name>
</gene>
<dbReference type="GO" id="GO:0008270">
    <property type="term" value="F:zinc ion binding"/>
    <property type="evidence" value="ECO:0007669"/>
    <property type="project" value="UniProtKB-KW"/>
</dbReference>
<dbReference type="InterPro" id="IPR033599">
    <property type="entry name" value="TAF1B/Rrn7"/>
</dbReference>
<keyword evidence="6" id="KW-0805">Transcription regulation</keyword>
<accession>A0AAF0WF96</accession>
<evidence type="ECO:0000256" key="9">
    <source>
        <dbReference type="ARBA" id="ARBA00023242"/>
    </source>
</evidence>
<evidence type="ECO:0000256" key="1">
    <source>
        <dbReference type="ARBA" id="ARBA00004604"/>
    </source>
</evidence>
<keyword evidence="9" id="KW-0539">Nucleus</keyword>
<reference evidence="12" key="1">
    <citation type="journal article" date="2016" name="Nat. Genet.">
        <title>A high-quality carrot genome assembly provides new insights into carotenoid accumulation and asterid genome evolution.</title>
        <authorList>
            <person name="Iorizzo M."/>
            <person name="Ellison S."/>
            <person name="Senalik D."/>
            <person name="Zeng P."/>
            <person name="Satapoomin P."/>
            <person name="Huang J."/>
            <person name="Bowman M."/>
            <person name="Iovene M."/>
            <person name="Sanseverino W."/>
            <person name="Cavagnaro P."/>
            <person name="Yildiz M."/>
            <person name="Macko-Podgorni A."/>
            <person name="Moranska E."/>
            <person name="Grzebelus E."/>
            <person name="Grzebelus D."/>
            <person name="Ashrafi H."/>
            <person name="Zheng Z."/>
            <person name="Cheng S."/>
            <person name="Spooner D."/>
            <person name="Van Deynze A."/>
            <person name="Simon P."/>
        </authorList>
    </citation>
    <scope>NUCLEOTIDE SEQUENCE</scope>
    <source>
        <tissue evidence="12">Leaf</tissue>
    </source>
</reference>
<feature type="compositionally biased region" description="Basic and acidic residues" evidence="10">
    <location>
        <begin position="502"/>
        <end position="522"/>
    </location>
</feature>
<feature type="region of interest" description="Disordered" evidence="10">
    <location>
        <begin position="502"/>
        <end position="574"/>
    </location>
</feature>
<evidence type="ECO:0000256" key="8">
    <source>
        <dbReference type="ARBA" id="ARBA00023163"/>
    </source>
</evidence>
<dbReference type="GO" id="GO:0042790">
    <property type="term" value="P:nucleolar large rRNA transcription by RNA polymerase I"/>
    <property type="evidence" value="ECO:0007669"/>
    <property type="project" value="TreeGrafter"/>
</dbReference>
<comment type="similarity">
    <text evidence="2">Belongs to the RRN7/TAF1B family.</text>
</comment>
<keyword evidence="3" id="KW-0479">Metal-binding</keyword>
<keyword evidence="13" id="KW-1185">Reference proteome</keyword>
<evidence type="ECO:0000256" key="10">
    <source>
        <dbReference type="SAM" id="MobiDB-lite"/>
    </source>
</evidence>
<name>A0AAF0WF96_DAUCS</name>
<dbReference type="Proteomes" id="UP000077755">
    <property type="component" value="Chromosome 2"/>
</dbReference>
<evidence type="ECO:0000256" key="3">
    <source>
        <dbReference type="ARBA" id="ARBA00022723"/>
    </source>
</evidence>
<evidence type="ECO:0000256" key="2">
    <source>
        <dbReference type="ARBA" id="ARBA00006899"/>
    </source>
</evidence>
<evidence type="ECO:0000313" key="13">
    <source>
        <dbReference type="Proteomes" id="UP000077755"/>
    </source>
</evidence>
<feature type="region of interest" description="Disordered" evidence="10">
    <location>
        <begin position="184"/>
        <end position="204"/>
    </location>
</feature>
<comment type="subcellular location">
    <subcellularLocation>
        <location evidence="1">Nucleus</location>
        <location evidence="1">Nucleolus</location>
    </subcellularLocation>
</comment>
<dbReference type="Pfam" id="PF20644">
    <property type="entry name" value="Rrn7_cyclin_N"/>
    <property type="match status" value="1"/>
</dbReference>
<dbReference type="GO" id="GO:0070860">
    <property type="term" value="C:RNA polymerase I core factor complex"/>
    <property type="evidence" value="ECO:0007669"/>
    <property type="project" value="InterPro"/>
</dbReference>
<proteinExistence type="inferred from homology"/>
<sequence length="727" mass="81772">MEEDALQIACHVCGHVGLEDGSDGFYYCQNCGSQANNIQDTGEDVDDFQDFGNPSAYMSNRRRRTAAEPLSQSQPQASQFWDSLKAEVDEQQKVSTSKVDDVGPTGPMDFGESDGQLAYSDYYSQIRMRYAMGFQVMIQLQCTALVEKFHVNERVVNLANSIWLKFLVLTGIFADDWADEVITQSESQTEGPVDGIVSSGSHRDEPHNLLGQRAVMIWFRSLSKTIPLSHSLVISFLACHVLREAVLPTDILKWIFEGKLPFFAAFTDIEKEIDPPPRGCPISSSRMFRPIHALSSQKLESTAAIIAETVGLELPPVNFYAIASRYLRLMSLSVDKILPHACLIYEWSMPPECRLSANEVRLPTRASVMSILIVSIRILYNLHGFGYWEANFSGSDCPSSTACEKTELESKSDADLNDVATQQSTVPDIDAKELLLNLDTKYVDLLVMFEYVKDMPAYLQYFRDVIFAGVGPSFEDIEECKIIKEFWSLYQRKVGLSSSLDHREMSLGDNSGDNKRPRENSRDTPMSSKKLRDHDFNCDTVESGKSHSDKSESNINQEPSSNGGPNSFSSKHSCDASDREEAVNRIKLNMEANRFCYIPPRDKCNEKCYIHYSRKKDEGAYTYATHADYYILLRACARVAHIDIRCLHTGVLSFERRLAWIEKNVDSCLHVKLPTDTCEVCCDDEVEVNAADEMEVNAADEMEVNAADGLEVNDTDDPVLRFSELNL</sequence>
<evidence type="ECO:0000259" key="11">
    <source>
        <dbReference type="Pfam" id="PF20644"/>
    </source>
</evidence>
<feature type="compositionally biased region" description="Basic and acidic residues" evidence="10">
    <location>
        <begin position="530"/>
        <end position="552"/>
    </location>
</feature>
<keyword evidence="8" id="KW-0804">Transcription</keyword>
<dbReference type="AlphaFoldDB" id="A0AAF0WF96"/>
<organism evidence="12 13">
    <name type="scientific">Daucus carota subsp. sativus</name>
    <name type="common">Carrot</name>
    <dbReference type="NCBI Taxonomy" id="79200"/>
    <lineage>
        <taxon>Eukaryota</taxon>
        <taxon>Viridiplantae</taxon>
        <taxon>Streptophyta</taxon>
        <taxon>Embryophyta</taxon>
        <taxon>Tracheophyta</taxon>
        <taxon>Spermatophyta</taxon>
        <taxon>Magnoliopsida</taxon>
        <taxon>eudicotyledons</taxon>
        <taxon>Gunneridae</taxon>
        <taxon>Pentapetalae</taxon>
        <taxon>asterids</taxon>
        <taxon>campanulids</taxon>
        <taxon>Apiales</taxon>
        <taxon>Apiaceae</taxon>
        <taxon>Apioideae</taxon>
        <taxon>Scandiceae</taxon>
        <taxon>Daucinae</taxon>
        <taxon>Daucus</taxon>
        <taxon>Daucus sect. Daucus</taxon>
    </lineage>
</organism>
<evidence type="ECO:0000256" key="5">
    <source>
        <dbReference type="ARBA" id="ARBA00022833"/>
    </source>
</evidence>